<reference evidence="2 3" key="1">
    <citation type="journal article" date="2024" name="G3 (Bethesda)">
        <title>Genome assembly of Hibiscus sabdariffa L. provides insights into metabolisms of medicinal natural products.</title>
        <authorList>
            <person name="Kim T."/>
        </authorList>
    </citation>
    <scope>NUCLEOTIDE SEQUENCE [LARGE SCALE GENOMIC DNA]</scope>
    <source>
        <strain evidence="2">TK-2024</strain>
        <tissue evidence="2">Old leaves</tissue>
    </source>
</reference>
<gene>
    <name evidence="2" type="ORF">V6N11_058889</name>
</gene>
<proteinExistence type="predicted"/>
<evidence type="ECO:0000313" key="3">
    <source>
        <dbReference type="Proteomes" id="UP001396334"/>
    </source>
</evidence>
<evidence type="ECO:0000313" key="2">
    <source>
        <dbReference type="EMBL" id="KAK9044999.1"/>
    </source>
</evidence>
<dbReference type="Proteomes" id="UP001396334">
    <property type="component" value="Unassembled WGS sequence"/>
</dbReference>
<keyword evidence="3" id="KW-1185">Reference proteome</keyword>
<name>A0ABR2U5S3_9ROSI</name>
<organism evidence="2 3">
    <name type="scientific">Hibiscus sabdariffa</name>
    <name type="common">roselle</name>
    <dbReference type="NCBI Taxonomy" id="183260"/>
    <lineage>
        <taxon>Eukaryota</taxon>
        <taxon>Viridiplantae</taxon>
        <taxon>Streptophyta</taxon>
        <taxon>Embryophyta</taxon>
        <taxon>Tracheophyta</taxon>
        <taxon>Spermatophyta</taxon>
        <taxon>Magnoliopsida</taxon>
        <taxon>eudicotyledons</taxon>
        <taxon>Gunneridae</taxon>
        <taxon>Pentapetalae</taxon>
        <taxon>rosids</taxon>
        <taxon>malvids</taxon>
        <taxon>Malvales</taxon>
        <taxon>Malvaceae</taxon>
        <taxon>Malvoideae</taxon>
        <taxon>Hibiscus</taxon>
    </lineage>
</organism>
<dbReference type="EMBL" id="JBBPBN010000002">
    <property type="protein sequence ID" value="KAK9044999.1"/>
    <property type="molecule type" value="Genomic_DNA"/>
</dbReference>
<sequence length="95" mass="10378">MRLGWGIPKFDAGLIPANSTVPSHVLARNLVEDNGVMDLMPSTAAEKECVQETIHDVQLDSRPTCTDVDNNNQELANESYDDCAPANDVHNDVVE</sequence>
<evidence type="ECO:0000256" key="1">
    <source>
        <dbReference type="SAM" id="MobiDB-lite"/>
    </source>
</evidence>
<accession>A0ABR2U5S3</accession>
<feature type="region of interest" description="Disordered" evidence="1">
    <location>
        <begin position="76"/>
        <end position="95"/>
    </location>
</feature>
<protein>
    <submittedName>
        <fullName evidence="2">Uncharacterized protein</fullName>
    </submittedName>
</protein>
<comment type="caution">
    <text evidence="2">The sequence shown here is derived from an EMBL/GenBank/DDBJ whole genome shotgun (WGS) entry which is preliminary data.</text>
</comment>